<protein>
    <recommendedName>
        <fullName evidence="2">Zasp-like motif domain-containing protein</fullName>
    </recommendedName>
</protein>
<evidence type="ECO:0000259" key="2">
    <source>
        <dbReference type="SMART" id="SM00735"/>
    </source>
</evidence>
<feature type="compositionally biased region" description="Polar residues" evidence="1">
    <location>
        <begin position="106"/>
        <end position="118"/>
    </location>
</feature>
<feature type="compositionally biased region" description="Basic and acidic residues" evidence="1">
    <location>
        <begin position="1"/>
        <end position="12"/>
    </location>
</feature>
<dbReference type="InterPro" id="IPR036034">
    <property type="entry name" value="PDZ_sf"/>
</dbReference>
<feature type="region of interest" description="Disordered" evidence="1">
    <location>
        <begin position="201"/>
        <end position="249"/>
    </location>
</feature>
<dbReference type="EMBL" id="UYRX01001286">
    <property type="protein sequence ID" value="VDK89061.1"/>
    <property type="molecule type" value="Genomic_DNA"/>
</dbReference>
<dbReference type="SUPFAM" id="SSF50156">
    <property type="entry name" value="PDZ domain-like"/>
    <property type="match status" value="1"/>
</dbReference>
<dbReference type="Proteomes" id="UP000277928">
    <property type="component" value="Unassembled WGS sequence"/>
</dbReference>
<feature type="compositionally biased region" description="Basic and acidic residues" evidence="1">
    <location>
        <begin position="82"/>
        <end position="92"/>
    </location>
</feature>
<feature type="region of interest" description="Disordered" evidence="1">
    <location>
        <begin position="82"/>
        <end position="118"/>
    </location>
</feature>
<proteinExistence type="predicted"/>
<dbReference type="OrthoDB" id="44841at2759"/>
<feature type="region of interest" description="Disordered" evidence="1">
    <location>
        <begin position="1"/>
        <end position="29"/>
    </location>
</feature>
<evidence type="ECO:0000313" key="3">
    <source>
        <dbReference type="EMBL" id="VDK89061.1"/>
    </source>
</evidence>
<dbReference type="SMART" id="SM00735">
    <property type="entry name" value="ZM"/>
    <property type="match status" value="1"/>
</dbReference>
<feature type="domain" description="Zasp-like motif" evidence="2">
    <location>
        <begin position="192"/>
        <end position="217"/>
    </location>
</feature>
<sequence length="249" mass="27262">MTDKENGIRDDYSTNESKQQYNSMGVQKDSLADKAGLQIGDTVTEFSGRVAKGMPLQEARTPIDLLYDPPISQLWDVSKQVARSDKHEKRSESTLAGPRNVPITLGTPTPSSAQRITPTNKVTTGAEGKIYGPVHVDTINTYSDAGYPSSGSGGGHCPMRNTPSKSAYQDSRPRVLFQHSPRTERQLSPHATVRHLQYNSPMNLYSPHSAAEQYIQQTEEEGQSAHDKSPSMQSASFKRIARACGTPVD</sequence>
<feature type="compositionally biased region" description="Polar residues" evidence="1">
    <location>
        <begin position="14"/>
        <end position="25"/>
    </location>
</feature>
<dbReference type="STRING" id="42156.A0A3P6VEW8"/>
<accession>A0A3P6VEW8</accession>
<evidence type="ECO:0000256" key="1">
    <source>
        <dbReference type="SAM" id="MobiDB-lite"/>
    </source>
</evidence>
<feature type="region of interest" description="Disordered" evidence="1">
    <location>
        <begin position="147"/>
        <end position="172"/>
    </location>
</feature>
<dbReference type="InterPro" id="IPR006643">
    <property type="entry name" value="Zasp-like_motif"/>
</dbReference>
<evidence type="ECO:0000313" key="4">
    <source>
        <dbReference type="Proteomes" id="UP000277928"/>
    </source>
</evidence>
<dbReference type="AlphaFoldDB" id="A0A3P6VEW8"/>
<keyword evidence="4" id="KW-1185">Reference proteome</keyword>
<gene>
    <name evidence="3" type="ORF">NLS_LOCUS8962</name>
</gene>
<organism evidence="3 4">
    <name type="scientific">Litomosoides sigmodontis</name>
    <name type="common">Filarial nematode worm</name>
    <dbReference type="NCBI Taxonomy" id="42156"/>
    <lineage>
        <taxon>Eukaryota</taxon>
        <taxon>Metazoa</taxon>
        <taxon>Ecdysozoa</taxon>
        <taxon>Nematoda</taxon>
        <taxon>Chromadorea</taxon>
        <taxon>Rhabditida</taxon>
        <taxon>Spirurina</taxon>
        <taxon>Spiruromorpha</taxon>
        <taxon>Filarioidea</taxon>
        <taxon>Onchocercidae</taxon>
        <taxon>Litomosoides</taxon>
    </lineage>
</organism>
<name>A0A3P6VEW8_LITSI</name>
<reference evidence="3 4" key="1">
    <citation type="submission" date="2018-08" db="EMBL/GenBank/DDBJ databases">
        <authorList>
            <person name="Laetsch R D."/>
            <person name="Stevens L."/>
            <person name="Kumar S."/>
            <person name="Blaxter L. M."/>
        </authorList>
    </citation>
    <scope>NUCLEOTIDE SEQUENCE [LARGE SCALE GENOMIC DNA]</scope>
</reference>